<comment type="caution">
    <text evidence="1">The sequence shown here is derived from an EMBL/GenBank/DDBJ whole genome shotgun (WGS) entry which is preliminary data.</text>
</comment>
<evidence type="ECO:0000313" key="1">
    <source>
        <dbReference type="EMBL" id="GAA5817536.1"/>
    </source>
</evidence>
<sequence length="94" mass="10375">MVFHIKLFSLRLKSKKTAPETDQFDDSLSTSSTIAPSKSALGSFLHAFSTDKFTNDPMRTTKYPEVVGSYYDPMSCARRGNITHVGFDCTNTGA</sequence>
<gene>
    <name evidence="1" type="ORF">MFLAVUS_011084</name>
</gene>
<keyword evidence="2" id="KW-1185">Reference proteome</keyword>
<accession>A0ABP9ZEM2</accession>
<dbReference type="Proteomes" id="UP001473302">
    <property type="component" value="Unassembled WGS sequence"/>
</dbReference>
<name>A0ABP9ZEM2_9FUNG</name>
<dbReference type="EMBL" id="BAABUK010000044">
    <property type="protein sequence ID" value="GAA5817536.1"/>
    <property type="molecule type" value="Genomic_DNA"/>
</dbReference>
<protein>
    <submittedName>
        <fullName evidence="1">Uncharacterized protein</fullName>
    </submittedName>
</protein>
<evidence type="ECO:0000313" key="2">
    <source>
        <dbReference type="Proteomes" id="UP001473302"/>
    </source>
</evidence>
<reference evidence="1 2" key="1">
    <citation type="submission" date="2024-04" db="EMBL/GenBank/DDBJ databases">
        <title>genome sequences of Mucor flavus KT1a and Helicostylum pulchrum KT1b strains isolated from the surface of a dry-aged beef.</title>
        <authorList>
            <person name="Toyotome T."/>
            <person name="Hosono M."/>
            <person name="Torimaru M."/>
            <person name="Fukuda K."/>
            <person name="Mikami N."/>
        </authorList>
    </citation>
    <scope>NUCLEOTIDE SEQUENCE [LARGE SCALE GENOMIC DNA]</scope>
    <source>
        <strain evidence="1 2">KT1a</strain>
    </source>
</reference>
<proteinExistence type="predicted"/>
<organism evidence="1 2">
    <name type="scientific">Mucor flavus</name>
    <dbReference type="NCBI Taxonomy" id="439312"/>
    <lineage>
        <taxon>Eukaryota</taxon>
        <taxon>Fungi</taxon>
        <taxon>Fungi incertae sedis</taxon>
        <taxon>Mucoromycota</taxon>
        <taxon>Mucoromycotina</taxon>
        <taxon>Mucoromycetes</taxon>
        <taxon>Mucorales</taxon>
        <taxon>Mucorineae</taxon>
        <taxon>Mucoraceae</taxon>
        <taxon>Mucor</taxon>
    </lineage>
</organism>